<dbReference type="PANTHER" id="PTHR36050:SF1">
    <property type="entry name" value="O-FUCOSYLTRANSFERASE 30"/>
    <property type="match status" value="1"/>
</dbReference>
<dbReference type="EMBL" id="KI925465">
    <property type="protein sequence ID" value="ETW76250.1"/>
    <property type="molecule type" value="Genomic_DNA"/>
</dbReference>
<dbReference type="AlphaFoldDB" id="W4JT21"/>
<dbReference type="STRING" id="747525.W4JT21"/>
<dbReference type="PANTHER" id="PTHR36050">
    <property type="entry name" value="O-FUCOSYLTRANSFERASE 30"/>
    <property type="match status" value="1"/>
</dbReference>
<sequence length="510" mass="57182">MQQLARCTRVDRKSTQLASTSALAALLVVASISCFFTAFYLAIALPEGQLESVERVHLLPILAPEDSLASNRSSLGLYGLDTDKKYLAYLPHSGFHNQRIAFENGLVLARMLNRTLIVPPVRLGVEPIPYSPFDELLEQLRFSDDKAGSVQCLGTPWYLTVRPECSDLDSPGYTHVAWNSIVDMSSIEVEQPLHYIDGFNYPWLLERSPDDTEIFVLKDNNTYDYRFIDYLPPSTGPALSRYNSSLQINTLSRSPEKLIQLGTLFGSTRLHLKVPANKKLRKSIRERMVFSNPLLLRAAHEVTGLLGATYLGAHIRIGSGHFQHHGTYHARVVWYKLLQRVLGFSLGAARAMELDLDASSATLPCPSVLLPDWPAVRTPHAPLPPLVGSSRLPCRRPLHTSPELMKLNVPLFISTDSPEPDLDPALQLFFDSFPCTFFLSDFLRGRSDSNPVDELLEMGRSLMPFLEPFLDAMVVSRAWGVAGTDGSTFSRFVEDVLWRRYHGWEIVQRG</sequence>
<gene>
    <name evidence="2" type="ORF">HETIRDRAFT_54188</name>
</gene>
<dbReference type="CDD" id="cd11296">
    <property type="entry name" value="O-FucT_like"/>
    <property type="match status" value="1"/>
</dbReference>
<proteinExistence type="predicted"/>
<keyword evidence="1" id="KW-0812">Transmembrane</keyword>
<dbReference type="InParanoid" id="W4JT21"/>
<organism evidence="2 3">
    <name type="scientific">Heterobasidion irregulare (strain TC 32-1)</name>
    <dbReference type="NCBI Taxonomy" id="747525"/>
    <lineage>
        <taxon>Eukaryota</taxon>
        <taxon>Fungi</taxon>
        <taxon>Dikarya</taxon>
        <taxon>Basidiomycota</taxon>
        <taxon>Agaricomycotina</taxon>
        <taxon>Agaricomycetes</taxon>
        <taxon>Russulales</taxon>
        <taxon>Bondarzewiaceae</taxon>
        <taxon>Heterobasidion</taxon>
        <taxon>Heterobasidion annosum species complex</taxon>
    </lineage>
</organism>
<reference evidence="2 3" key="1">
    <citation type="journal article" date="2012" name="New Phytol.">
        <title>Insight into trade-off between wood decay and parasitism from the genome of a fungal forest pathogen.</title>
        <authorList>
            <person name="Olson A."/>
            <person name="Aerts A."/>
            <person name="Asiegbu F."/>
            <person name="Belbahri L."/>
            <person name="Bouzid O."/>
            <person name="Broberg A."/>
            <person name="Canback B."/>
            <person name="Coutinho P.M."/>
            <person name="Cullen D."/>
            <person name="Dalman K."/>
            <person name="Deflorio G."/>
            <person name="van Diepen L.T."/>
            <person name="Dunand C."/>
            <person name="Duplessis S."/>
            <person name="Durling M."/>
            <person name="Gonthier P."/>
            <person name="Grimwood J."/>
            <person name="Fossdal C.G."/>
            <person name="Hansson D."/>
            <person name="Henrissat B."/>
            <person name="Hietala A."/>
            <person name="Himmelstrand K."/>
            <person name="Hoffmeister D."/>
            <person name="Hogberg N."/>
            <person name="James T.Y."/>
            <person name="Karlsson M."/>
            <person name="Kohler A."/>
            <person name="Kues U."/>
            <person name="Lee Y.H."/>
            <person name="Lin Y.C."/>
            <person name="Lind M."/>
            <person name="Lindquist E."/>
            <person name="Lombard V."/>
            <person name="Lucas S."/>
            <person name="Lunden K."/>
            <person name="Morin E."/>
            <person name="Murat C."/>
            <person name="Park J."/>
            <person name="Raffaello T."/>
            <person name="Rouze P."/>
            <person name="Salamov A."/>
            <person name="Schmutz J."/>
            <person name="Solheim H."/>
            <person name="Stahlberg J."/>
            <person name="Velez H."/>
            <person name="de Vries R.P."/>
            <person name="Wiebenga A."/>
            <person name="Woodward S."/>
            <person name="Yakovlev I."/>
            <person name="Garbelotto M."/>
            <person name="Martin F."/>
            <person name="Grigoriev I.V."/>
            <person name="Stenlid J."/>
        </authorList>
    </citation>
    <scope>NUCLEOTIDE SEQUENCE [LARGE SCALE GENOMIC DNA]</scope>
    <source>
        <strain evidence="2 3">TC 32-1</strain>
    </source>
</reference>
<dbReference type="HOGENOM" id="CLU_021646_2_0_1"/>
<keyword evidence="3" id="KW-1185">Reference proteome</keyword>
<feature type="transmembrane region" description="Helical" evidence="1">
    <location>
        <begin position="21"/>
        <end position="43"/>
    </location>
</feature>
<accession>W4JT21</accession>
<protein>
    <submittedName>
        <fullName evidence="2">Uncharacterized protein</fullName>
    </submittedName>
</protein>
<dbReference type="eggNOG" id="ENOG502QU3B">
    <property type="taxonomic scope" value="Eukaryota"/>
</dbReference>
<dbReference type="RefSeq" id="XP_009551874.1">
    <property type="nucleotide sequence ID" value="XM_009553579.1"/>
</dbReference>
<dbReference type="Proteomes" id="UP000030671">
    <property type="component" value="Unassembled WGS sequence"/>
</dbReference>
<evidence type="ECO:0000313" key="2">
    <source>
        <dbReference type="EMBL" id="ETW76250.1"/>
    </source>
</evidence>
<dbReference type="KEGG" id="hir:HETIRDRAFT_54188"/>
<evidence type="ECO:0000256" key="1">
    <source>
        <dbReference type="SAM" id="Phobius"/>
    </source>
</evidence>
<dbReference type="PROSITE" id="PS51257">
    <property type="entry name" value="PROKAR_LIPOPROTEIN"/>
    <property type="match status" value="1"/>
</dbReference>
<dbReference type="Gene3D" id="3.40.50.11340">
    <property type="match status" value="1"/>
</dbReference>
<keyword evidence="1" id="KW-1133">Transmembrane helix</keyword>
<name>W4JT21_HETIT</name>
<dbReference type="OrthoDB" id="1882547at2759"/>
<keyword evidence="1" id="KW-0472">Membrane</keyword>
<dbReference type="GeneID" id="20678290"/>
<evidence type="ECO:0000313" key="3">
    <source>
        <dbReference type="Proteomes" id="UP000030671"/>
    </source>
</evidence>